<proteinExistence type="predicted"/>
<organism evidence="1 2">
    <name type="scientific">Ephemerocybe angulata</name>
    <dbReference type="NCBI Taxonomy" id="980116"/>
    <lineage>
        <taxon>Eukaryota</taxon>
        <taxon>Fungi</taxon>
        <taxon>Dikarya</taxon>
        <taxon>Basidiomycota</taxon>
        <taxon>Agaricomycotina</taxon>
        <taxon>Agaricomycetes</taxon>
        <taxon>Agaricomycetidae</taxon>
        <taxon>Agaricales</taxon>
        <taxon>Agaricineae</taxon>
        <taxon>Psathyrellaceae</taxon>
        <taxon>Ephemerocybe</taxon>
    </lineage>
</organism>
<dbReference type="EMBL" id="JACGCI010000069">
    <property type="protein sequence ID" value="KAF6748668.1"/>
    <property type="molecule type" value="Genomic_DNA"/>
</dbReference>
<protein>
    <submittedName>
        <fullName evidence="1">Uncharacterized protein</fullName>
    </submittedName>
</protein>
<keyword evidence="2" id="KW-1185">Reference proteome</keyword>
<evidence type="ECO:0000313" key="2">
    <source>
        <dbReference type="Proteomes" id="UP000521943"/>
    </source>
</evidence>
<accession>A0A8H6LYE0</accession>
<dbReference type="OrthoDB" id="2963168at2759"/>
<reference evidence="1 2" key="1">
    <citation type="submission" date="2020-07" db="EMBL/GenBank/DDBJ databases">
        <title>Comparative genomics of pyrophilous fungi reveals a link between fire events and developmental genes.</title>
        <authorList>
            <consortium name="DOE Joint Genome Institute"/>
            <person name="Steindorff A.S."/>
            <person name="Carver A."/>
            <person name="Calhoun S."/>
            <person name="Stillman K."/>
            <person name="Liu H."/>
            <person name="Lipzen A."/>
            <person name="Pangilinan J."/>
            <person name="Labutti K."/>
            <person name="Bruns T.D."/>
            <person name="Grigoriev I.V."/>
        </authorList>
    </citation>
    <scope>NUCLEOTIDE SEQUENCE [LARGE SCALE GENOMIC DNA]</scope>
    <source>
        <strain evidence="1 2">CBS 144469</strain>
    </source>
</reference>
<gene>
    <name evidence="1" type="ORF">DFP72DRAFT_915757</name>
</gene>
<dbReference type="AlphaFoldDB" id="A0A8H6LYE0"/>
<dbReference type="Proteomes" id="UP000521943">
    <property type="component" value="Unassembled WGS sequence"/>
</dbReference>
<sequence length="57" mass="6391">MLMENRKPFEGTTRRLLLAFDIGTTYSGISYSILDPGKVPEIRPVTRAKKNGVLQPL</sequence>
<comment type="caution">
    <text evidence="1">The sequence shown here is derived from an EMBL/GenBank/DDBJ whole genome shotgun (WGS) entry which is preliminary data.</text>
</comment>
<evidence type="ECO:0000313" key="1">
    <source>
        <dbReference type="EMBL" id="KAF6748668.1"/>
    </source>
</evidence>
<name>A0A8H6LYE0_9AGAR</name>